<dbReference type="Proteomes" id="UP000319578">
    <property type="component" value="Unassembled WGS sequence"/>
</dbReference>
<dbReference type="STRING" id="54915.ADS79_09770"/>
<dbReference type="EMBL" id="LGIQ01000007">
    <property type="protein sequence ID" value="KNB72198.1"/>
    <property type="molecule type" value="Genomic_DNA"/>
</dbReference>
<comment type="catalytic activity">
    <reaction evidence="1">
        <text>3',5'-cyclic CMP + H2O = CMP + H(+)</text>
        <dbReference type="Rhea" id="RHEA:72675"/>
        <dbReference type="ChEBI" id="CHEBI:15377"/>
        <dbReference type="ChEBI" id="CHEBI:15378"/>
        <dbReference type="ChEBI" id="CHEBI:58003"/>
        <dbReference type="ChEBI" id="CHEBI:60377"/>
    </reaction>
    <physiologicalReaction direction="left-to-right" evidence="1">
        <dbReference type="Rhea" id="RHEA:72676"/>
    </physiologicalReaction>
</comment>
<dbReference type="EMBL" id="BJON01000026">
    <property type="protein sequence ID" value="GED72204.1"/>
    <property type="molecule type" value="Genomic_DNA"/>
</dbReference>
<comment type="function">
    <text evidence="2">Counteracts the endogenous Pycsar antiviral defense system. Phosphodiesterase that enables metal-dependent hydrolysis of host cyclic nucleotide Pycsar defense signals such as cCMP and cUMP.</text>
</comment>
<dbReference type="SMART" id="SM00849">
    <property type="entry name" value="Lactamase_B"/>
    <property type="match status" value="1"/>
</dbReference>
<keyword evidence="8" id="KW-1185">Reference proteome</keyword>
<gene>
    <name evidence="6" type="ORF">ADS79_09770</name>
    <name evidence="5" type="ORF">BRE01_59060</name>
</gene>
<evidence type="ECO:0000259" key="4">
    <source>
        <dbReference type="SMART" id="SM00849"/>
    </source>
</evidence>
<evidence type="ECO:0000313" key="5">
    <source>
        <dbReference type="EMBL" id="GED72204.1"/>
    </source>
</evidence>
<comment type="catalytic activity">
    <reaction evidence="3">
        <text>3',5'-cyclic UMP + H2O = UMP + H(+)</text>
        <dbReference type="Rhea" id="RHEA:70575"/>
        <dbReference type="ChEBI" id="CHEBI:15377"/>
        <dbReference type="ChEBI" id="CHEBI:15378"/>
        <dbReference type="ChEBI" id="CHEBI:57865"/>
        <dbReference type="ChEBI" id="CHEBI:184387"/>
    </reaction>
    <physiologicalReaction direction="left-to-right" evidence="3">
        <dbReference type="Rhea" id="RHEA:70576"/>
    </physiologicalReaction>
</comment>
<dbReference type="InterPro" id="IPR036866">
    <property type="entry name" value="RibonucZ/Hydroxyglut_hydro"/>
</dbReference>
<evidence type="ECO:0000256" key="3">
    <source>
        <dbReference type="ARBA" id="ARBA00048505"/>
    </source>
</evidence>
<keyword evidence="6" id="KW-0378">Hydrolase</keyword>
<organism evidence="6 7">
    <name type="scientific">Brevibacillus reuszeri</name>
    <dbReference type="NCBI Taxonomy" id="54915"/>
    <lineage>
        <taxon>Bacteria</taxon>
        <taxon>Bacillati</taxon>
        <taxon>Bacillota</taxon>
        <taxon>Bacilli</taxon>
        <taxon>Bacillales</taxon>
        <taxon>Paenibacillaceae</taxon>
        <taxon>Brevibacillus</taxon>
    </lineage>
</organism>
<dbReference type="CDD" id="cd06262">
    <property type="entry name" value="metallo-hydrolase-like_MBL-fold"/>
    <property type="match status" value="1"/>
</dbReference>
<accession>A0A0K9YU20</accession>
<dbReference type="RefSeq" id="WP_049738245.1">
    <property type="nucleotide sequence ID" value="NZ_BJON01000026.1"/>
</dbReference>
<feature type="domain" description="Metallo-beta-lactamase" evidence="4">
    <location>
        <begin position="14"/>
        <end position="195"/>
    </location>
</feature>
<dbReference type="InterPro" id="IPR050855">
    <property type="entry name" value="NDM-1-like"/>
</dbReference>
<dbReference type="PATRIC" id="fig|54915.3.peg.871"/>
<dbReference type="Proteomes" id="UP000036834">
    <property type="component" value="Unassembled WGS sequence"/>
</dbReference>
<dbReference type="AlphaFoldDB" id="A0A0K9YU20"/>
<evidence type="ECO:0000256" key="1">
    <source>
        <dbReference type="ARBA" id="ARBA00034221"/>
    </source>
</evidence>
<evidence type="ECO:0000313" key="6">
    <source>
        <dbReference type="EMBL" id="KNB72198.1"/>
    </source>
</evidence>
<dbReference type="OrthoDB" id="1491389at2"/>
<name>A0A0K9YU20_9BACL</name>
<reference evidence="5 8" key="3">
    <citation type="submission" date="2019-06" db="EMBL/GenBank/DDBJ databases">
        <title>Whole genome shotgun sequence of Brevibacillus reuszeri NBRC 15719.</title>
        <authorList>
            <person name="Hosoyama A."/>
            <person name="Uohara A."/>
            <person name="Ohji S."/>
            <person name="Ichikawa N."/>
        </authorList>
    </citation>
    <scope>NUCLEOTIDE SEQUENCE [LARGE SCALE GENOMIC DNA]</scope>
    <source>
        <strain evidence="5 8">NBRC 15719</strain>
    </source>
</reference>
<dbReference type="PANTHER" id="PTHR42951:SF18">
    <property type="entry name" value="METALLO-HYDROLASE MJ0296-RELATED"/>
    <property type="match status" value="1"/>
</dbReference>
<reference evidence="6" key="2">
    <citation type="submission" date="2015-07" db="EMBL/GenBank/DDBJ databases">
        <title>MeaNS - Measles Nucleotide Surveillance Program.</title>
        <authorList>
            <person name="Tran T."/>
            <person name="Druce J."/>
        </authorList>
    </citation>
    <scope>NUCLEOTIDE SEQUENCE</scope>
    <source>
        <strain evidence="6">DSM 9887</strain>
    </source>
</reference>
<reference evidence="7" key="1">
    <citation type="submission" date="2015-07" db="EMBL/GenBank/DDBJ databases">
        <title>Genome sequencing project for genomic taxonomy and phylogenomics of Bacillus-like bacteria.</title>
        <authorList>
            <person name="Liu B."/>
            <person name="Wang J."/>
            <person name="Zhu Y."/>
            <person name="Liu G."/>
            <person name="Chen Q."/>
            <person name="Chen Z."/>
            <person name="Lan J."/>
            <person name="Che J."/>
            <person name="Ge C."/>
            <person name="Shi H."/>
            <person name="Pan Z."/>
            <person name="Liu X."/>
        </authorList>
    </citation>
    <scope>NUCLEOTIDE SEQUENCE [LARGE SCALE GENOMIC DNA]</scope>
    <source>
        <strain evidence="7">DSM 9887</strain>
    </source>
</reference>
<evidence type="ECO:0000313" key="7">
    <source>
        <dbReference type="Proteomes" id="UP000036834"/>
    </source>
</evidence>
<comment type="caution">
    <text evidence="6">The sequence shown here is derived from an EMBL/GenBank/DDBJ whole genome shotgun (WGS) entry which is preliminary data.</text>
</comment>
<sequence>MGHTYKLFTSYLWQTTSTVVSTDDRIYLFDPAYFPQEVDGIFDYVESIRNGREFILVLTHGDWDHIAGYPKFPEAKLIAQKEILESGRMEKKLNKVRRFDGSYYVVRPYEFEIPTFFKLVDEAEEWQEVFFLPVPGHTPDQMATLFRDQKLLVVGDMLSNLEFPFIDNSGDYLNSLEKIERLVTAGEVEELVPGHGIPAKGREEILHRINRDRQYLRDARAIIFDGLASGADEKELEERFGQMTYDDQPIDPYLLSAHEQNRNQLINEAVSRKG</sequence>
<dbReference type="SUPFAM" id="SSF56281">
    <property type="entry name" value="Metallo-hydrolase/oxidoreductase"/>
    <property type="match status" value="1"/>
</dbReference>
<protein>
    <submittedName>
        <fullName evidence="6">Hydrolase glyoxylase</fullName>
    </submittedName>
    <submittedName>
        <fullName evidence="5">MBL fold metallo-hydrolase</fullName>
    </submittedName>
</protein>
<evidence type="ECO:0000313" key="8">
    <source>
        <dbReference type="Proteomes" id="UP000319578"/>
    </source>
</evidence>
<proteinExistence type="predicted"/>
<dbReference type="Gene3D" id="3.60.15.10">
    <property type="entry name" value="Ribonuclease Z/Hydroxyacylglutathione hydrolase-like"/>
    <property type="match status" value="1"/>
</dbReference>
<dbReference type="PANTHER" id="PTHR42951">
    <property type="entry name" value="METALLO-BETA-LACTAMASE DOMAIN-CONTAINING"/>
    <property type="match status" value="1"/>
</dbReference>
<dbReference type="Pfam" id="PF00753">
    <property type="entry name" value="Lactamase_B"/>
    <property type="match status" value="1"/>
</dbReference>
<dbReference type="GO" id="GO:0016787">
    <property type="term" value="F:hydrolase activity"/>
    <property type="evidence" value="ECO:0007669"/>
    <property type="project" value="UniProtKB-KW"/>
</dbReference>
<evidence type="ECO:0000256" key="2">
    <source>
        <dbReference type="ARBA" id="ARBA00034301"/>
    </source>
</evidence>
<dbReference type="InterPro" id="IPR001279">
    <property type="entry name" value="Metallo-B-lactamas"/>
</dbReference>